<dbReference type="InterPro" id="IPR053137">
    <property type="entry name" value="NLR-like"/>
</dbReference>
<dbReference type="Gene3D" id="1.25.40.10">
    <property type="entry name" value="Tetratricopeptide repeat domain"/>
    <property type="match status" value="3"/>
</dbReference>
<accession>A0A4R4NA16</accession>
<reference evidence="2 3" key="1">
    <citation type="submission" date="2019-02" db="EMBL/GenBank/DDBJ databases">
        <title>Draft genome sequences of novel Actinobacteria.</title>
        <authorList>
            <person name="Sahin N."/>
            <person name="Ay H."/>
            <person name="Saygin H."/>
        </authorList>
    </citation>
    <scope>NUCLEOTIDE SEQUENCE [LARGE SCALE GENOMIC DNA]</scope>
    <source>
        <strain evidence="2 3">KC201</strain>
    </source>
</reference>
<sequence>MLRCCYHHSVTGSRAVARGLPEVWGEKIPPRNKNFTGRDGLLEQLRAGIAADVTAVVPHALHGMGGVGKTQVAVEYAWRYQAEYDVVWWISADQALLVPAALAALAPRLNLPPAKAVGIEDTATAVLHALRRGDPYDRWLLIFDNADRPEDINQLIPRGPGHVLITSRNQEWRSVVETVPVDVFTQGESVQFLHKRVSSALREVDARRLADELGHLPLALEQAGALQAEAGMSVDEYLQQLAKHMSDTLQMPKPLDYPRSMTAAWRLSVSQLEQQLTEAVELMRCCAFFGPEPIPVDVFRWGVDEHLAPGLQQLLDNPLLRSKAIRLIGRYALAKLDPETRTLQVHRLIQALLRADLSEDEQDRYRKIVHVLLASPALGDPDDEANWLRYAELVQHIVPSGIAGTRDPRVREFALNMVRYLYASGQHQTSRAFVESFLQQWTKDSGPDDSHVIDAQAQLGKVLRVLGDYPKAFETDRAALDRARRVFGPQHEKSLFLSQGFGGDLRAMGDFFEARDHDEQVLRGHEATYASDHIELLLAKNNLALDYALVSHYQRARAVHEDVFTIASRKSDVSKVSHLLFWGNLARVVRLCGDYEDACDLGEDAYAFGVQELDVEHWVTLRTGKDLSIALRRAGRYDEAIELARDVYERYARLLGPDHPDTLAAAMNHANTLRTTGQINEAFDRALDTMNRYPQVYGEEHPYNRGCAGNLALLHRVRGDAESARKLNEQCLAALDSRLSRDHHYALVTAINLASDLTALGELDAAQSLSEDTMNRSSTLLGATHPLTLGCSANLSVVLRRTGAEEKAEELASRTVRQFAKVRGPQHPDTVVAGEGRQLDFDFDPPPI</sequence>
<dbReference type="GO" id="GO:0043531">
    <property type="term" value="F:ADP binding"/>
    <property type="evidence" value="ECO:0007669"/>
    <property type="project" value="InterPro"/>
</dbReference>
<dbReference type="InterPro" id="IPR056681">
    <property type="entry name" value="DUF7779"/>
</dbReference>
<dbReference type="AlphaFoldDB" id="A0A4R4NA16"/>
<feature type="domain" description="DUF7779" evidence="1">
    <location>
        <begin position="272"/>
        <end position="361"/>
    </location>
</feature>
<dbReference type="SUPFAM" id="SSF48452">
    <property type="entry name" value="TPR-like"/>
    <property type="match status" value="3"/>
</dbReference>
<organism evidence="2 3">
    <name type="scientific">Nonomuraea longispora</name>
    <dbReference type="NCBI Taxonomy" id="1848320"/>
    <lineage>
        <taxon>Bacteria</taxon>
        <taxon>Bacillati</taxon>
        <taxon>Actinomycetota</taxon>
        <taxon>Actinomycetes</taxon>
        <taxon>Streptosporangiales</taxon>
        <taxon>Streptosporangiaceae</taxon>
        <taxon>Nonomuraea</taxon>
    </lineage>
</organism>
<evidence type="ECO:0000259" key="1">
    <source>
        <dbReference type="Pfam" id="PF25000"/>
    </source>
</evidence>
<dbReference type="Pfam" id="PF13424">
    <property type="entry name" value="TPR_12"/>
    <property type="match status" value="3"/>
</dbReference>
<dbReference type="SUPFAM" id="SSF52540">
    <property type="entry name" value="P-loop containing nucleoside triphosphate hydrolases"/>
    <property type="match status" value="1"/>
</dbReference>
<dbReference type="Pfam" id="PF13374">
    <property type="entry name" value="TPR_10"/>
    <property type="match status" value="1"/>
</dbReference>
<evidence type="ECO:0000313" key="2">
    <source>
        <dbReference type="EMBL" id="TDC05725.1"/>
    </source>
</evidence>
<dbReference type="EMBL" id="SMJZ01000065">
    <property type="protein sequence ID" value="TDC05725.1"/>
    <property type="molecule type" value="Genomic_DNA"/>
</dbReference>
<name>A0A4R4NA16_9ACTN</name>
<dbReference type="Pfam" id="PF25000">
    <property type="entry name" value="DUF7779"/>
    <property type="match status" value="1"/>
</dbReference>
<protein>
    <submittedName>
        <fullName evidence="2">Tetratricopeptide repeat protein</fullName>
    </submittedName>
</protein>
<dbReference type="PANTHER" id="PTHR46082">
    <property type="entry name" value="ATP/GTP-BINDING PROTEIN-RELATED"/>
    <property type="match status" value="1"/>
</dbReference>
<comment type="caution">
    <text evidence="2">The sequence shown here is derived from an EMBL/GenBank/DDBJ whole genome shotgun (WGS) entry which is preliminary data.</text>
</comment>
<keyword evidence="3" id="KW-1185">Reference proteome</keyword>
<dbReference type="RefSeq" id="WP_132333843.1">
    <property type="nucleotide sequence ID" value="NZ_SMJZ01000065.1"/>
</dbReference>
<dbReference type="InterPro" id="IPR011990">
    <property type="entry name" value="TPR-like_helical_dom_sf"/>
</dbReference>
<dbReference type="Proteomes" id="UP000295157">
    <property type="component" value="Unassembled WGS sequence"/>
</dbReference>
<dbReference type="PANTHER" id="PTHR46082:SF6">
    <property type="entry name" value="AAA+ ATPASE DOMAIN-CONTAINING PROTEIN-RELATED"/>
    <property type="match status" value="1"/>
</dbReference>
<dbReference type="OrthoDB" id="580767at2"/>
<evidence type="ECO:0000313" key="3">
    <source>
        <dbReference type="Proteomes" id="UP000295157"/>
    </source>
</evidence>
<dbReference type="NCBIfam" id="NF040586">
    <property type="entry name" value="FxSxx_TPR"/>
    <property type="match status" value="1"/>
</dbReference>
<dbReference type="Gene3D" id="3.40.50.300">
    <property type="entry name" value="P-loop containing nucleotide triphosphate hydrolases"/>
    <property type="match status" value="1"/>
</dbReference>
<dbReference type="InterPro" id="IPR027417">
    <property type="entry name" value="P-loop_NTPase"/>
</dbReference>
<gene>
    <name evidence="2" type="ORF">E1267_18655</name>
</gene>
<proteinExistence type="predicted"/>